<dbReference type="GO" id="GO:0005549">
    <property type="term" value="F:odorant binding"/>
    <property type="evidence" value="ECO:0007669"/>
    <property type="project" value="InterPro"/>
</dbReference>
<reference evidence="11" key="1">
    <citation type="submission" date="2025-08" db="UniProtKB">
        <authorList>
            <consortium name="RefSeq"/>
        </authorList>
    </citation>
    <scope>IDENTIFICATION</scope>
    <source>
        <tissue evidence="11">Whole insect</tissue>
    </source>
</reference>
<feature type="transmembrane region" description="Helical" evidence="10">
    <location>
        <begin position="539"/>
        <end position="560"/>
    </location>
</feature>
<feature type="transmembrane region" description="Helical" evidence="10">
    <location>
        <begin position="170"/>
        <end position="194"/>
    </location>
</feature>
<evidence type="ECO:0000256" key="4">
    <source>
        <dbReference type="ARBA" id="ARBA00022692"/>
    </source>
</evidence>
<evidence type="ECO:0000256" key="8">
    <source>
        <dbReference type="ARBA" id="ARBA00023170"/>
    </source>
</evidence>
<feature type="transmembrane region" description="Helical" evidence="10">
    <location>
        <begin position="231"/>
        <end position="253"/>
    </location>
</feature>
<accession>A0A6P7F5F5</accession>
<keyword evidence="4 10" id="KW-0812">Transmembrane</keyword>
<keyword evidence="3" id="KW-0716">Sensory transduction</keyword>
<dbReference type="GO" id="GO:0005886">
    <property type="term" value="C:plasma membrane"/>
    <property type="evidence" value="ECO:0007669"/>
    <property type="project" value="UniProtKB-SubCell"/>
</dbReference>
<keyword evidence="2" id="KW-1003">Cell membrane</keyword>
<evidence type="ECO:0000256" key="3">
    <source>
        <dbReference type="ARBA" id="ARBA00022606"/>
    </source>
</evidence>
<dbReference type="FunCoup" id="A0A6P7F5F5">
    <property type="interactions" value="27"/>
</dbReference>
<keyword evidence="8" id="KW-0675">Receptor</keyword>
<evidence type="ECO:0000256" key="5">
    <source>
        <dbReference type="ARBA" id="ARBA00022725"/>
    </source>
</evidence>
<evidence type="ECO:0000256" key="7">
    <source>
        <dbReference type="ARBA" id="ARBA00023136"/>
    </source>
</evidence>
<gene>
    <name evidence="11" type="primary">LOC114324961</name>
</gene>
<dbReference type="PANTHER" id="PTHR21137">
    <property type="entry name" value="ODORANT RECEPTOR"/>
    <property type="match status" value="1"/>
</dbReference>
<feature type="transmembrane region" description="Helical" evidence="10">
    <location>
        <begin position="265"/>
        <end position="285"/>
    </location>
</feature>
<keyword evidence="9" id="KW-0807">Transducer</keyword>
<feature type="transmembrane region" description="Helical" evidence="10">
    <location>
        <begin position="107"/>
        <end position="134"/>
    </location>
</feature>
<organism evidence="11">
    <name type="scientific">Diabrotica virgifera virgifera</name>
    <name type="common">western corn rootworm</name>
    <dbReference type="NCBI Taxonomy" id="50390"/>
    <lineage>
        <taxon>Eukaryota</taxon>
        <taxon>Metazoa</taxon>
        <taxon>Ecdysozoa</taxon>
        <taxon>Arthropoda</taxon>
        <taxon>Hexapoda</taxon>
        <taxon>Insecta</taxon>
        <taxon>Pterygota</taxon>
        <taxon>Neoptera</taxon>
        <taxon>Endopterygota</taxon>
        <taxon>Coleoptera</taxon>
        <taxon>Polyphaga</taxon>
        <taxon>Cucujiformia</taxon>
        <taxon>Chrysomeloidea</taxon>
        <taxon>Chrysomelidae</taxon>
        <taxon>Galerucinae</taxon>
        <taxon>Diabroticina</taxon>
        <taxon>Diabroticites</taxon>
        <taxon>Diabrotica</taxon>
    </lineage>
</organism>
<keyword evidence="5" id="KW-0552">Olfaction</keyword>
<comment type="subcellular location">
    <subcellularLocation>
        <location evidence="1">Cell membrane</location>
        <topology evidence="1">Multi-pass membrane protein</topology>
    </subcellularLocation>
</comment>
<dbReference type="Pfam" id="PF02949">
    <property type="entry name" value="7tm_6"/>
    <property type="match status" value="2"/>
</dbReference>
<protein>
    <submittedName>
        <fullName evidence="11">Odorant receptor 49b-like</fullName>
    </submittedName>
</protein>
<feature type="transmembrane region" description="Helical" evidence="10">
    <location>
        <begin position="504"/>
        <end position="527"/>
    </location>
</feature>
<name>A0A6P7F5F5_DIAVI</name>
<dbReference type="GO" id="GO:0007165">
    <property type="term" value="P:signal transduction"/>
    <property type="evidence" value="ECO:0007669"/>
    <property type="project" value="UniProtKB-KW"/>
</dbReference>
<feature type="transmembrane region" description="Helical" evidence="10">
    <location>
        <begin position="444"/>
        <end position="467"/>
    </location>
</feature>
<evidence type="ECO:0000256" key="9">
    <source>
        <dbReference type="ARBA" id="ARBA00023224"/>
    </source>
</evidence>
<feature type="transmembrane region" description="Helical" evidence="10">
    <location>
        <begin position="389"/>
        <end position="408"/>
    </location>
</feature>
<dbReference type="PANTHER" id="PTHR21137:SF35">
    <property type="entry name" value="ODORANT RECEPTOR 19A-RELATED"/>
    <property type="match status" value="1"/>
</dbReference>
<feature type="transmembrane region" description="Helical" evidence="10">
    <location>
        <begin position="50"/>
        <end position="74"/>
    </location>
</feature>
<dbReference type="RefSeq" id="XP_028128690.1">
    <property type="nucleotide sequence ID" value="XM_028272889.1"/>
</dbReference>
<evidence type="ECO:0000256" key="1">
    <source>
        <dbReference type="ARBA" id="ARBA00004651"/>
    </source>
</evidence>
<evidence type="ECO:0000313" key="11">
    <source>
        <dbReference type="RefSeq" id="XP_028128690.1"/>
    </source>
</evidence>
<evidence type="ECO:0000256" key="2">
    <source>
        <dbReference type="ARBA" id="ARBA00022475"/>
    </source>
</evidence>
<feature type="transmembrane region" description="Helical" evidence="10">
    <location>
        <begin position="21"/>
        <end position="44"/>
    </location>
</feature>
<sequence length="632" mass="74036">MLKLMGLYFLSENKEIKKISLVYCVLQTVFLVFLCNICQTINLFVGHKGLVKITASCYVIVVTWMSSIISYFFVKHRNLIHSLFKDLNKDIFQPKDKKSIKIAERSLSLFYSVKIVLLTVNLLSTLVCMTIPLIHASKYIDERLPVSMWYPFEIKYSPVYEIVYTHQCLFVTYAAFINIYLEILVAAFTTFIIIQCDLVHYNVSNLKDFNRFKEIIQHHRSIKDFAKRTEVLISNIFFFQFMASTLAMCMTLFLLTVVERDSFEFFYFILYQASMTFLLLVSCWFSSEIEFKSRRIPAAAYSLPWHDQPNSLKKDLLMFIFSSQQPIMIYVMNLFPLSVDTFLKVTSKLFAVTLYRKELLDLVDIRKLYWPKNKYGESLIKYEMKVLSVVAKGYVVFTICTLLTNILVETKPFFVHQLPTASWVPPFKHGFLFVWFVQAETETFVCTLIYGYDFIFMLTAIELTIQFKMLNHAFKNMKTRQDMLECIHYHRLLLELVDKMKKPYTMVFLFEFLQTTIGISMQLIIVTQQAADTSLKIKGCTFTLIMLVQLAIFSFPSSFLQDEAETCAYAIFESKWYENDQSLKKDTLFLMLEAQREIVIDALGFFQVGRRAFVTVCRSIYSIYALLITVNR</sequence>
<proteinExistence type="predicted"/>
<keyword evidence="6 10" id="KW-1133">Transmembrane helix</keyword>
<dbReference type="InterPro" id="IPR004117">
    <property type="entry name" value="7tm6_olfct_rcpt"/>
</dbReference>
<keyword evidence="7 10" id="KW-0472">Membrane</keyword>
<dbReference type="AlphaFoldDB" id="A0A6P7F5F5"/>
<dbReference type="OrthoDB" id="6710891at2759"/>
<evidence type="ECO:0000256" key="10">
    <source>
        <dbReference type="SAM" id="Phobius"/>
    </source>
</evidence>
<dbReference type="GO" id="GO:0004984">
    <property type="term" value="F:olfactory receptor activity"/>
    <property type="evidence" value="ECO:0007669"/>
    <property type="project" value="InterPro"/>
</dbReference>
<dbReference type="InParanoid" id="A0A6P7F5F5"/>
<evidence type="ECO:0000256" key="6">
    <source>
        <dbReference type="ARBA" id="ARBA00022989"/>
    </source>
</evidence>